<organism evidence="1 2">
    <name type="scientific">Frigoriglobus tundricola</name>
    <dbReference type="NCBI Taxonomy" id="2774151"/>
    <lineage>
        <taxon>Bacteria</taxon>
        <taxon>Pseudomonadati</taxon>
        <taxon>Planctomycetota</taxon>
        <taxon>Planctomycetia</taxon>
        <taxon>Gemmatales</taxon>
        <taxon>Gemmataceae</taxon>
        <taxon>Frigoriglobus</taxon>
    </lineage>
</organism>
<dbReference type="RefSeq" id="WP_171472660.1">
    <property type="nucleotide sequence ID" value="NZ_CP053452.2"/>
</dbReference>
<dbReference type="KEGG" id="ftj:FTUN_4817"/>
<keyword evidence="2" id="KW-1185">Reference proteome</keyword>
<dbReference type="AlphaFoldDB" id="A0A6M5YT42"/>
<dbReference type="Proteomes" id="UP000503447">
    <property type="component" value="Chromosome"/>
</dbReference>
<dbReference type="EMBL" id="CP053452">
    <property type="protein sequence ID" value="QJW97247.1"/>
    <property type="molecule type" value="Genomic_DNA"/>
</dbReference>
<reference evidence="2" key="1">
    <citation type="submission" date="2020-05" db="EMBL/GenBank/DDBJ databases">
        <title>Frigoriglobus tundricola gen. nov., sp. nov., a psychrotolerant cellulolytic planctomycete of the family Gemmataceae with two divergent copies of 16S rRNA gene.</title>
        <authorList>
            <person name="Kulichevskaya I.S."/>
            <person name="Ivanova A.A."/>
            <person name="Naumoff D.G."/>
            <person name="Beletsky A.V."/>
            <person name="Rijpstra W.I.C."/>
            <person name="Sinninghe Damste J.S."/>
            <person name="Mardanov A.V."/>
            <person name="Ravin N.V."/>
            <person name="Dedysh S.N."/>
        </authorList>
    </citation>
    <scope>NUCLEOTIDE SEQUENCE [LARGE SCALE GENOMIC DNA]</scope>
    <source>
        <strain evidence="2">PL17</strain>
    </source>
</reference>
<protein>
    <submittedName>
        <fullName evidence="1">Uncharacterized protein</fullName>
    </submittedName>
</protein>
<accession>A0A6M5YT42</accession>
<proteinExistence type="predicted"/>
<sequence>MSESQVADLVDSVTRLGLLQPMVVTPQYNRLIAGQRWVGIDSDGSATGVARLRLRELQKAH</sequence>
<evidence type="ECO:0000313" key="2">
    <source>
        <dbReference type="Proteomes" id="UP000503447"/>
    </source>
</evidence>
<name>A0A6M5YT42_9BACT</name>
<evidence type="ECO:0000313" key="1">
    <source>
        <dbReference type="EMBL" id="QJW97247.1"/>
    </source>
</evidence>
<gene>
    <name evidence="1" type="ORF">FTUN_4817</name>
</gene>